<dbReference type="PANTHER" id="PTHR43048:SF3">
    <property type="entry name" value="METHYLMALONYL-COA EPIMERASE, MITOCHONDRIAL"/>
    <property type="match status" value="1"/>
</dbReference>
<dbReference type="CDD" id="cd07249">
    <property type="entry name" value="MMCE"/>
    <property type="match status" value="1"/>
</dbReference>
<dbReference type="RefSeq" id="WP_407337907.1">
    <property type="nucleotide sequence ID" value="NZ_CP136862.1"/>
</dbReference>
<dbReference type="PANTHER" id="PTHR43048">
    <property type="entry name" value="METHYLMALONYL-COA EPIMERASE"/>
    <property type="match status" value="1"/>
</dbReference>
<evidence type="ECO:0000313" key="4">
    <source>
        <dbReference type="EMBL" id="WOJ88472.1"/>
    </source>
</evidence>
<comment type="similarity">
    <text evidence="1">Belongs to the methylmalonyl-CoA epimerase family.</text>
</comment>
<feature type="domain" description="VOC" evidence="3">
    <location>
        <begin position="4"/>
        <end position="134"/>
    </location>
</feature>
<gene>
    <name evidence="4" type="primary">mce</name>
    <name evidence="4" type="ORF">RZS28_11615</name>
</gene>
<dbReference type="Gene3D" id="3.10.180.10">
    <property type="entry name" value="2,3-Dihydroxybiphenyl 1,2-Dioxygenase, domain 1"/>
    <property type="match status" value="1"/>
</dbReference>
<evidence type="ECO:0000259" key="3">
    <source>
        <dbReference type="PROSITE" id="PS51819"/>
    </source>
</evidence>
<evidence type="ECO:0000313" key="5">
    <source>
        <dbReference type="Proteomes" id="UP001626536"/>
    </source>
</evidence>
<keyword evidence="2" id="KW-0479">Metal-binding</keyword>
<dbReference type="SUPFAM" id="SSF54593">
    <property type="entry name" value="Glyoxalase/Bleomycin resistance protein/Dihydroxybiphenyl dioxygenase"/>
    <property type="match status" value="1"/>
</dbReference>
<keyword evidence="5" id="KW-1185">Reference proteome</keyword>
<dbReference type="InterPro" id="IPR017515">
    <property type="entry name" value="MeMalonyl-CoA_epimerase"/>
</dbReference>
<dbReference type="EMBL" id="CP136862">
    <property type="protein sequence ID" value="WOJ88472.1"/>
    <property type="molecule type" value="Genomic_DNA"/>
</dbReference>
<reference evidence="4 5" key="1">
    <citation type="submission" date="2023-10" db="EMBL/GenBank/DDBJ databases">
        <title>Novel methanotroph of the genus Methylocapsa from a subarctic wetland.</title>
        <authorList>
            <person name="Belova S.E."/>
            <person name="Oshkin I.Y."/>
            <person name="Miroshnikov K."/>
            <person name="Dedysh S.N."/>
        </authorList>
    </citation>
    <scope>NUCLEOTIDE SEQUENCE [LARGE SCALE GENOMIC DNA]</scope>
    <source>
        <strain evidence="4 5">RX1</strain>
    </source>
</reference>
<organism evidence="4 5">
    <name type="scientific">Methylocapsa polymorpha</name>
    <dbReference type="NCBI Taxonomy" id="3080828"/>
    <lineage>
        <taxon>Bacteria</taxon>
        <taxon>Pseudomonadati</taxon>
        <taxon>Pseudomonadota</taxon>
        <taxon>Alphaproteobacteria</taxon>
        <taxon>Hyphomicrobiales</taxon>
        <taxon>Beijerinckiaceae</taxon>
        <taxon>Methylocapsa</taxon>
    </lineage>
</organism>
<evidence type="ECO:0000256" key="1">
    <source>
        <dbReference type="ARBA" id="ARBA00009308"/>
    </source>
</evidence>
<keyword evidence="4" id="KW-0413">Isomerase</keyword>
<protein>
    <submittedName>
        <fullName evidence="4">Methylmalonyl-CoA epimerase</fullName>
        <ecNumber evidence="4">5.1.99.1</ecNumber>
    </submittedName>
</protein>
<dbReference type="PROSITE" id="PS51819">
    <property type="entry name" value="VOC"/>
    <property type="match status" value="1"/>
</dbReference>
<proteinExistence type="inferred from homology"/>
<accession>A0ABZ0HNW2</accession>
<dbReference type="EC" id="5.1.99.1" evidence="4"/>
<evidence type="ECO:0000256" key="2">
    <source>
        <dbReference type="ARBA" id="ARBA00022723"/>
    </source>
</evidence>
<dbReference type="InterPro" id="IPR029068">
    <property type="entry name" value="Glyas_Bleomycin-R_OHBP_Dase"/>
</dbReference>
<dbReference type="GO" id="GO:0004493">
    <property type="term" value="F:methylmalonyl-CoA epimerase activity"/>
    <property type="evidence" value="ECO:0007669"/>
    <property type="project" value="UniProtKB-EC"/>
</dbReference>
<dbReference type="NCBIfam" id="TIGR03081">
    <property type="entry name" value="metmalonyl_epim"/>
    <property type="match status" value="1"/>
</dbReference>
<name>A0ABZ0HNW2_9HYPH</name>
<dbReference type="InterPro" id="IPR051785">
    <property type="entry name" value="MMCE/EMCE_epimerase"/>
</dbReference>
<dbReference type="Pfam" id="PF13669">
    <property type="entry name" value="Glyoxalase_4"/>
    <property type="match status" value="1"/>
</dbReference>
<dbReference type="Proteomes" id="UP001626536">
    <property type="component" value="Chromosome"/>
</dbReference>
<dbReference type="InterPro" id="IPR037523">
    <property type="entry name" value="VOC_core"/>
</dbReference>
<sequence>MIGRLNHVAIAVTDLAAASAIYRDALGAKVSPPTALPEHGVTVVFVELPNAKIELIEPLGAHSPIAGFVAKHPGGAIHHLCFEVDDIVVARERLKQCGAHVLDDGNPKIGAHGKPVLFLNPKDFAGALIELEQS</sequence>